<evidence type="ECO:0000313" key="3">
    <source>
        <dbReference type="Proteomes" id="UP001054252"/>
    </source>
</evidence>
<dbReference type="Proteomes" id="UP001054252">
    <property type="component" value="Unassembled WGS sequence"/>
</dbReference>
<organism evidence="2 3">
    <name type="scientific">Rubroshorea leprosula</name>
    <dbReference type="NCBI Taxonomy" id="152421"/>
    <lineage>
        <taxon>Eukaryota</taxon>
        <taxon>Viridiplantae</taxon>
        <taxon>Streptophyta</taxon>
        <taxon>Embryophyta</taxon>
        <taxon>Tracheophyta</taxon>
        <taxon>Spermatophyta</taxon>
        <taxon>Magnoliopsida</taxon>
        <taxon>eudicotyledons</taxon>
        <taxon>Gunneridae</taxon>
        <taxon>Pentapetalae</taxon>
        <taxon>rosids</taxon>
        <taxon>malvids</taxon>
        <taxon>Malvales</taxon>
        <taxon>Dipterocarpaceae</taxon>
        <taxon>Rubroshorea</taxon>
    </lineage>
</organism>
<feature type="compositionally biased region" description="Acidic residues" evidence="1">
    <location>
        <begin position="133"/>
        <end position="146"/>
    </location>
</feature>
<feature type="compositionally biased region" description="Polar residues" evidence="1">
    <location>
        <begin position="77"/>
        <end position="92"/>
    </location>
</feature>
<feature type="compositionally biased region" description="Acidic residues" evidence="1">
    <location>
        <begin position="107"/>
        <end position="119"/>
    </location>
</feature>
<evidence type="ECO:0000313" key="2">
    <source>
        <dbReference type="EMBL" id="GKV39560.1"/>
    </source>
</evidence>
<proteinExistence type="predicted"/>
<accession>A0AAV5LQ17</accession>
<protein>
    <submittedName>
        <fullName evidence="2">Uncharacterized protein</fullName>
    </submittedName>
</protein>
<name>A0AAV5LQ17_9ROSI</name>
<feature type="compositionally biased region" description="Acidic residues" evidence="1">
    <location>
        <begin position="47"/>
        <end position="63"/>
    </location>
</feature>
<feature type="region of interest" description="Disordered" evidence="1">
    <location>
        <begin position="1"/>
        <end position="151"/>
    </location>
</feature>
<feature type="compositionally biased region" description="Basic residues" evidence="1">
    <location>
        <begin position="1"/>
        <end position="13"/>
    </location>
</feature>
<reference evidence="2 3" key="1">
    <citation type="journal article" date="2021" name="Commun. Biol.">
        <title>The genome of Shorea leprosula (Dipterocarpaceae) highlights the ecological relevance of drought in aseasonal tropical rainforests.</title>
        <authorList>
            <person name="Ng K.K.S."/>
            <person name="Kobayashi M.J."/>
            <person name="Fawcett J.A."/>
            <person name="Hatakeyama M."/>
            <person name="Paape T."/>
            <person name="Ng C.H."/>
            <person name="Ang C.C."/>
            <person name="Tnah L.H."/>
            <person name="Lee C.T."/>
            <person name="Nishiyama T."/>
            <person name="Sese J."/>
            <person name="O'Brien M.J."/>
            <person name="Copetti D."/>
            <person name="Mohd Noor M.I."/>
            <person name="Ong R.C."/>
            <person name="Putra M."/>
            <person name="Sireger I.Z."/>
            <person name="Indrioko S."/>
            <person name="Kosugi Y."/>
            <person name="Izuno A."/>
            <person name="Isagi Y."/>
            <person name="Lee S.L."/>
            <person name="Shimizu K.K."/>
        </authorList>
    </citation>
    <scope>NUCLEOTIDE SEQUENCE [LARGE SCALE GENOMIC DNA]</scope>
    <source>
        <strain evidence="2">214</strain>
    </source>
</reference>
<keyword evidence="3" id="KW-1185">Reference proteome</keyword>
<comment type="caution">
    <text evidence="2">The sequence shown here is derived from an EMBL/GenBank/DDBJ whole genome shotgun (WGS) entry which is preliminary data.</text>
</comment>
<feature type="compositionally biased region" description="Basic and acidic residues" evidence="1">
    <location>
        <begin position="93"/>
        <end position="106"/>
    </location>
</feature>
<dbReference type="EMBL" id="BPVZ01000135">
    <property type="protein sequence ID" value="GKV39560.1"/>
    <property type="molecule type" value="Genomic_DNA"/>
</dbReference>
<evidence type="ECO:0000256" key="1">
    <source>
        <dbReference type="SAM" id="MobiDB-lite"/>
    </source>
</evidence>
<dbReference type="AlphaFoldDB" id="A0AAV5LQ17"/>
<gene>
    <name evidence="2" type="ORF">SLEP1_g47317</name>
</gene>
<sequence>MGQIVKRKKKGRPSKADLARRGVSPATGPESEPRRSLRRRNVRYNIDYDDYLDEDFEEDEEEEERGREKKLKLVVKLNQSGEVATAEATLQSRGREAARARDVGKDEEGEEEEEDEEEEFERKKVKKRRINGGDEEDDDVDDEDDDGRGAEVCTESMYGLAEGRLQRTAPGNYWEFIKVVAFLEQG</sequence>